<keyword evidence="3" id="KW-0863">Zinc-finger</keyword>
<dbReference type="SUPFAM" id="SSF53098">
    <property type="entry name" value="Ribonuclease H-like"/>
    <property type="match status" value="1"/>
</dbReference>
<name>A0A821XWD8_9NEOP</name>
<comment type="subcellular location">
    <subcellularLocation>
        <location evidence="1">Nucleus</location>
    </subcellularLocation>
</comment>
<evidence type="ECO:0000256" key="5">
    <source>
        <dbReference type="ARBA" id="ARBA00023242"/>
    </source>
</evidence>
<keyword evidence="5" id="KW-0539">Nucleus</keyword>
<keyword evidence="7" id="KW-1185">Reference proteome</keyword>
<evidence type="ECO:0000313" key="6">
    <source>
        <dbReference type="EMBL" id="CAF4951658.1"/>
    </source>
</evidence>
<evidence type="ECO:0000256" key="3">
    <source>
        <dbReference type="ARBA" id="ARBA00022771"/>
    </source>
</evidence>
<evidence type="ECO:0000256" key="1">
    <source>
        <dbReference type="ARBA" id="ARBA00004123"/>
    </source>
</evidence>
<dbReference type="InterPro" id="IPR052035">
    <property type="entry name" value="ZnF_BED_domain_contain"/>
</dbReference>
<protein>
    <recommendedName>
        <fullName evidence="8">Transposase</fullName>
    </recommendedName>
</protein>
<accession>A0A821XWD8</accession>
<comment type="caution">
    <text evidence="6">The sequence shown here is derived from an EMBL/GenBank/DDBJ whole genome shotgun (WGS) entry which is preliminary data.</text>
</comment>
<dbReference type="AlphaFoldDB" id="A0A821XWD8"/>
<gene>
    <name evidence="6" type="ORF">PMACD_LOCUS15749</name>
</gene>
<dbReference type="EMBL" id="CAJOBZ010000073">
    <property type="protein sequence ID" value="CAF4951658.1"/>
    <property type="molecule type" value="Genomic_DNA"/>
</dbReference>
<dbReference type="GO" id="GO:0008270">
    <property type="term" value="F:zinc ion binding"/>
    <property type="evidence" value="ECO:0007669"/>
    <property type="project" value="UniProtKB-KW"/>
</dbReference>
<reference evidence="6" key="1">
    <citation type="submission" date="2021-02" db="EMBL/GenBank/DDBJ databases">
        <authorList>
            <person name="Steward A R."/>
        </authorList>
    </citation>
    <scope>NUCLEOTIDE SEQUENCE</scope>
</reference>
<organism evidence="6 7">
    <name type="scientific">Pieris macdunnoughi</name>
    <dbReference type="NCBI Taxonomy" id="345717"/>
    <lineage>
        <taxon>Eukaryota</taxon>
        <taxon>Metazoa</taxon>
        <taxon>Ecdysozoa</taxon>
        <taxon>Arthropoda</taxon>
        <taxon>Hexapoda</taxon>
        <taxon>Insecta</taxon>
        <taxon>Pterygota</taxon>
        <taxon>Neoptera</taxon>
        <taxon>Endopterygota</taxon>
        <taxon>Lepidoptera</taxon>
        <taxon>Glossata</taxon>
        <taxon>Ditrysia</taxon>
        <taxon>Papilionoidea</taxon>
        <taxon>Pieridae</taxon>
        <taxon>Pierinae</taxon>
        <taxon>Pieris</taxon>
    </lineage>
</organism>
<dbReference type="InterPro" id="IPR012337">
    <property type="entry name" value="RNaseH-like_sf"/>
</dbReference>
<keyword evidence="4" id="KW-0862">Zinc</keyword>
<dbReference type="PANTHER" id="PTHR46481">
    <property type="entry name" value="ZINC FINGER BED DOMAIN-CONTAINING PROTEIN 4"/>
    <property type="match status" value="1"/>
</dbReference>
<dbReference type="GO" id="GO:0005634">
    <property type="term" value="C:nucleus"/>
    <property type="evidence" value="ECO:0007669"/>
    <property type="project" value="UniProtKB-SubCell"/>
</dbReference>
<dbReference type="Proteomes" id="UP000663880">
    <property type="component" value="Unassembled WGS sequence"/>
</dbReference>
<evidence type="ECO:0000313" key="7">
    <source>
        <dbReference type="Proteomes" id="UP000663880"/>
    </source>
</evidence>
<evidence type="ECO:0000256" key="4">
    <source>
        <dbReference type="ARBA" id="ARBA00022833"/>
    </source>
</evidence>
<proteinExistence type="predicted"/>
<sequence>MIALDNEPLSLVERVGFQRLMATAVPHYRVSGRTFMTEKVIPDISKATAVSVTSDIWTCQHNNESFLSFTAHWISPEFILEHGVLALKSFPGSHSGANIAKELEAITERWNIPKSKTHLLVHDSGANMIQLGALFIHCNELSRSR</sequence>
<dbReference type="PANTHER" id="PTHR46481:SF10">
    <property type="entry name" value="ZINC FINGER BED DOMAIN-CONTAINING PROTEIN 39"/>
    <property type="match status" value="1"/>
</dbReference>
<dbReference type="OrthoDB" id="117690at2759"/>
<evidence type="ECO:0008006" key="8">
    <source>
        <dbReference type="Google" id="ProtNLM"/>
    </source>
</evidence>
<keyword evidence="2" id="KW-0479">Metal-binding</keyword>
<evidence type="ECO:0000256" key="2">
    <source>
        <dbReference type="ARBA" id="ARBA00022723"/>
    </source>
</evidence>